<feature type="transmembrane region" description="Helical" evidence="7">
    <location>
        <begin position="69"/>
        <end position="90"/>
    </location>
</feature>
<keyword evidence="7" id="KW-0812">Transmembrane</keyword>
<keyword evidence="2" id="KW-0285">Flavoprotein</keyword>
<dbReference type="EMBL" id="HBIS01007765">
    <property type="protein sequence ID" value="CAE0612884.1"/>
    <property type="molecule type" value="Transcribed_RNA"/>
</dbReference>
<protein>
    <recommendedName>
        <fullName evidence="10">Amine oxidase domain-containing protein</fullName>
    </recommendedName>
</protein>
<evidence type="ECO:0000256" key="4">
    <source>
        <dbReference type="ARBA" id="ARBA00022827"/>
    </source>
</evidence>
<dbReference type="InterPro" id="IPR052206">
    <property type="entry name" value="Retinol_saturase"/>
</dbReference>
<dbReference type="PANTHER" id="PTHR46091:SF3">
    <property type="entry name" value="AMINE OXIDASE DOMAIN-CONTAINING PROTEIN"/>
    <property type="match status" value="1"/>
</dbReference>
<dbReference type="EMBL" id="HBIS01007764">
    <property type="protein sequence ID" value="CAE0612883.1"/>
    <property type="molecule type" value="Transcribed_RNA"/>
</dbReference>
<evidence type="ECO:0000256" key="2">
    <source>
        <dbReference type="ARBA" id="ARBA00022630"/>
    </source>
</evidence>
<evidence type="ECO:0000256" key="6">
    <source>
        <dbReference type="ARBA" id="ARBA00023027"/>
    </source>
</evidence>
<feature type="transmembrane region" description="Helical" evidence="7">
    <location>
        <begin position="102"/>
        <end position="119"/>
    </location>
</feature>
<evidence type="ECO:0008006" key="10">
    <source>
        <dbReference type="Google" id="ProtNLM"/>
    </source>
</evidence>
<keyword evidence="4" id="KW-0274">FAD</keyword>
<dbReference type="SUPFAM" id="SSF51905">
    <property type="entry name" value="FAD/NAD(P)-binding domain"/>
    <property type="match status" value="1"/>
</dbReference>
<keyword evidence="3" id="KW-0732">Signal</keyword>
<name>A0A6U9S3V3_9CHLO</name>
<evidence type="ECO:0000313" key="9">
    <source>
        <dbReference type="EMBL" id="CAE0612884.1"/>
    </source>
</evidence>
<dbReference type="InterPro" id="IPR036188">
    <property type="entry name" value="FAD/NAD-bd_sf"/>
</dbReference>
<keyword evidence="7" id="KW-1133">Transmembrane helix</keyword>
<reference evidence="9" key="1">
    <citation type="submission" date="2021-01" db="EMBL/GenBank/DDBJ databases">
        <authorList>
            <person name="Corre E."/>
            <person name="Pelletier E."/>
            <person name="Niang G."/>
            <person name="Scheremetjew M."/>
            <person name="Finn R."/>
            <person name="Kale V."/>
            <person name="Holt S."/>
            <person name="Cochrane G."/>
            <person name="Meng A."/>
            <person name="Brown T."/>
            <person name="Cohen L."/>
        </authorList>
    </citation>
    <scope>NUCLEOTIDE SEQUENCE</scope>
    <source>
        <strain evidence="9">CCMP1897</strain>
    </source>
</reference>
<keyword evidence="7" id="KW-0472">Membrane</keyword>
<gene>
    <name evidence="8" type="ORF">PSAL00342_LOCUS6782</name>
    <name evidence="9" type="ORF">PSAL00342_LOCUS6783</name>
</gene>
<dbReference type="Pfam" id="PF13450">
    <property type="entry name" value="NAD_binding_8"/>
    <property type="match status" value="1"/>
</dbReference>
<evidence type="ECO:0000256" key="1">
    <source>
        <dbReference type="ARBA" id="ARBA00005855"/>
    </source>
</evidence>
<evidence type="ECO:0000313" key="8">
    <source>
        <dbReference type="EMBL" id="CAE0612883.1"/>
    </source>
</evidence>
<evidence type="ECO:0000256" key="5">
    <source>
        <dbReference type="ARBA" id="ARBA00022857"/>
    </source>
</evidence>
<feature type="transmembrane region" description="Helical" evidence="7">
    <location>
        <begin position="139"/>
        <end position="158"/>
    </location>
</feature>
<evidence type="ECO:0000256" key="3">
    <source>
        <dbReference type="ARBA" id="ARBA00022729"/>
    </source>
</evidence>
<organism evidence="9">
    <name type="scientific">Picocystis salinarum</name>
    <dbReference type="NCBI Taxonomy" id="88271"/>
    <lineage>
        <taxon>Eukaryota</taxon>
        <taxon>Viridiplantae</taxon>
        <taxon>Chlorophyta</taxon>
        <taxon>Picocystophyceae</taxon>
        <taxon>Picocystales</taxon>
        <taxon>Picocystaceae</taxon>
        <taxon>Picocystis</taxon>
    </lineage>
</organism>
<accession>A0A6U9S3V3</accession>
<proteinExistence type="inferred from homology"/>
<sequence>MATKARVAGNWGWSRAPRRKPVKPEVQVVRCIRQPKLTNENGKVSTRQAFPRNTQLKRRRPRDVSAGCWSLEVSAVTATFVIGTVATLLLRRATPRDTGNAIFLGVFGSMQIVDLLLWMEEKKQGLGMCSFDNRLVTRIGLAIILLEPIAALIGTCVASKQKPTITEIAFYASLFVATPLAATTIPPDMFQVPCAARIDAEQTCSPEANIGKWSNILLDVDSTCACSTLTDDGHIMYGGQDLIYHGWLLPRVDQVQNWVMKEFDAIKGGTWVPLEQLGEDCVEPLGLVEGTKEIPILMRLAFLLSMAVPYATKVKPVAAGLSNASILVITWLFGYFSDSHASVWCLANVGQGLLMLADPYIWPPHVSATEKLRAIESDTEKSQGLHRRKEKRRLFKEKDVPENLDAIVIGSGIGGLCCAALLAKAGKKVLVLEKHYRPGGCTHAFTEVGDNQFDSGIHYVGGGSLMKTMLGYISDTPVHMAAMGSEQDGYLYDTFDLGDQANLIEYRKGRDALVSELLLKFPEERDGIVRYVDHVKSSSSATDTLMYAKFVPKGFPFRKTIISALYRNTLKYAKNTAEEEVKRFVKDKKLQALLAAGQMIDWNLPPGEVSWLVSAGMMNYYMNGGFYPVGGSNTIVECIIPTIEKAGGKVFCNASVSSIHLDEKSGHATGVTLKNGKVLYAPCIVSAAGYSNTFERMLTPETLKHAGYDLETAPMRILQPSHSHVCAFISLDGPSARFDLHPWNIHSFPELPKYDYDITRMQKEFYRDPFSQKEPLITLTCPSAKDPAYEKDYPNTSNVLLLAEGMQDWFAGMPDVDAVEGGRSTHGKRSEEYKALKGKFKDMFLERLFKYYPKTRGHVSHIELSTPLTSAHFLNSPKGASYGLEWTPAHFDPDLQETWFHPVTKIPGLYLSGEQVGYGGFYGALATGFATAVHVLGVGKFLALLVNSDLIMPKEEKK</sequence>
<keyword evidence="6" id="KW-0520">NAD</keyword>
<dbReference type="PANTHER" id="PTHR46091">
    <property type="entry name" value="BLR7054 PROTEIN"/>
    <property type="match status" value="1"/>
</dbReference>
<evidence type="ECO:0000256" key="7">
    <source>
        <dbReference type="SAM" id="Phobius"/>
    </source>
</evidence>
<keyword evidence="5" id="KW-0521">NADP</keyword>
<dbReference type="Gene3D" id="3.50.50.60">
    <property type="entry name" value="FAD/NAD(P)-binding domain"/>
    <property type="match status" value="2"/>
</dbReference>
<comment type="similarity">
    <text evidence="1">Belongs to the carotenoid/retinoid oxidoreductase family. CrtISO subfamily.</text>
</comment>
<dbReference type="AlphaFoldDB" id="A0A6U9S3V3"/>